<dbReference type="CDD" id="cd02440">
    <property type="entry name" value="AdoMet_MTases"/>
    <property type="match status" value="1"/>
</dbReference>
<dbReference type="Proteomes" id="UP000652219">
    <property type="component" value="Unassembled WGS sequence"/>
</dbReference>
<dbReference type="Gene3D" id="3.40.50.150">
    <property type="entry name" value="Vaccinia Virus protein VP39"/>
    <property type="match status" value="1"/>
</dbReference>
<dbReference type="PANTHER" id="PTHR43591:SF24">
    <property type="entry name" value="2-METHOXY-6-POLYPRENYL-1,4-BENZOQUINOL METHYLASE, MITOCHONDRIAL"/>
    <property type="match status" value="1"/>
</dbReference>
<sequence>MSSSDDLVADPVALDPNINDHDDTSDGESVRTSSTQSLSESIREYREIHGRTFSQKVEYWAPNDERQQDAQDFNHFWITEHLENELYLAPIGDNPQRILDLGTGTGIWAIDMADKFPSAEVIGVDISTIQPGWVPTNCKFQIDDFEQEWTWPLDHFDFIHARNLEGCFTNLPKTLKEIYDHTKPGGWFQIIEFEGQARAQAVELGKDHIFNRWWRWICEGLGKMGKAHSNVVSGRFKQGLLDIGYTELIERKWKIPIGTWPAKPELKKLGFCNREYVDMALEGLMLFILKDALGFTSAEVELIILEMRAALRDNSDAPFYYMHAIYARKPLEEEKKEA</sequence>
<organism evidence="3 4">
    <name type="scientific">Colletotrichum sojae</name>
    <dbReference type="NCBI Taxonomy" id="2175907"/>
    <lineage>
        <taxon>Eukaryota</taxon>
        <taxon>Fungi</taxon>
        <taxon>Dikarya</taxon>
        <taxon>Ascomycota</taxon>
        <taxon>Pezizomycotina</taxon>
        <taxon>Sordariomycetes</taxon>
        <taxon>Hypocreomycetidae</taxon>
        <taxon>Glomerellales</taxon>
        <taxon>Glomerellaceae</taxon>
        <taxon>Colletotrichum</taxon>
        <taxon>Colletotrichum orchidearum species complex</taxon>
    </lineage>
</organism>
<feature type="region of interest" description="Disordered" evidence="2">
    <location>
        <begin position="1"/>
        <end position="41"/>
    </location>
</feature>
<dbReference type="Pfam" id="PF13489">
    <property type="entry name" value="Methyltransf_23"/>
    <property type="match status" value="1"/>
</dbReference>
<evidence type="ECO:0000313" key="3">
    <source>
        <dbReference type="EMBL" id="KAF6802286.1"/>
    </source>
</evidence>
<protein>
    <submittedName>
        <fullName evidence="3">Methyltransferase</fullName>
    </submittedName>
</protein>
<proteinExistence type="inferred from homology"/>
<dbReference type="PANTHER" id="PTHR43591">
    <property type="entry name" value="METHYLTRANSFERASE"/>
    <property type="match status" value="1"/>
</dbReference>
<evidence type="ECO:0000256" key="2">
    <source>
        <dbReference type="SAM" id="MobiDB-lite"/>
    </source>
</evidence>
<evidence type="ECO:0000256" key="1">
    <source>
        <dbReference type="ARBA" id="ARBA00038158"/>
    </source>
</evidence>
<dbReference type="GO" id="GO:0032259">
    <property type="term" value="P:methylation"/>
    <property type="evidence" value="ECO:0007669"/>
    <property type="project" value="UniProtKB-KW"/>
</dbReference>
<dbReference type="GO" id="GO:0008168">
    <property type="term" value="F:methyltransferase activity"/>
    <property type="evidence" value="ECO:0007669"/>
    <property type="project" value="UniProtKB-KW"/>
</dbReference>
<dbReference type="SUPFAM" id="SSF53335">
    <property type="entry name" value="S-adenosyl-L-methionine-dependent methyltransferases"/>
    <property type="match status" value="1"/>
</dbReference>
<gene>
    <name evidence="3" type="ORF">CSOJ01_11702</name>
</gene>
<keyword evidence="4" id="KW-1185">Reference proteome</keyword>
<comment type="caution">
    <text evidence="3">The sequence shown here is derived from an EMBL/GenBank/DDBJ whole genome shotgun (WGS) entry which is preliminary data.</text>
</comment>
<dbReference type="EMBL" id="WIGN01000278">
    <property type="protein sequence ID" value="KAF6802286.1"/>
    <property type="molecule type" value="Genomic_DNA"/>
</dbReference>
<dbReference type="AlphaFoldDB" id="A0A8H6IXI9"/>
<evidence type="ECO:0000313" key="4">
    <source>
        <dbReference type="Proteomes" id="UP000652219"/>
    </source>
</evidence>
<keyword evidence="3" id="KW-0489">Methyltransferase</keyword>
<accession>A0A8H6IXI9</accession>
<keyword evidence="3" id="KW-0808">Transferase</keyword>
<feature type="compositionally biased region" description="Polar residues" evidence="2">
    <location>
        <begin position="30"/>
        <end position="40"/>
    </location>
</feature>
<comment type="similarity">
    <text evidence="1">Belongs to the methyltransferase superfamily. LaeA methyltransferase family.</text>
</comment>
<dbReference type="InterPro" id="IPR029063">
    <property type="entry name" value="SAM-dependent_MTases_sf"/>
</dbReference>
<reference evidence="3 4" key="1">
    <citation type="journal article" date="2020" name="Phytopathology">
        <title>Genome Sequence Resources of Colletotrichum truncatum, C. plurivorum, C. musicola, and C. sojae: Four Species Pathogenic to Soybean (Glycine max).</title>
        <authorList>
            <person name="Rogerio F."/>
            <person name="Boufleur T.R."/>
            <person name="Ciampi-Guillardi M."/>
            <person name="Sukno S.A."/>
            <person name="Thon M.R."/>
            <person name="Massola Junior N.S."/>
            <person name="Baroncelli R."/>
        </authorList>
    </citation>
    <scope>NUCLEOTIDE SEQUENCE [LARGE SCALE GENOMIC DNA]</scope>
    <source>
        <strain evidence="3 4">LFN0009</strain>
    </source>
</reference>
<name>A0A8H6IXI9_9PEZI</name>